<keyword evidence="2" id="KW-1003">Cell membrane</keyword>
<dbReference type="InterPro" id="IPR022791">
    <property type="entry name" value="L-PG_synthase/AglD"/>
</dbReference>
<keyword evidence="4 7" id="KW-1133">Transmembrane helix</keyword>
<sequence length="370" mass="37101">MVAVLRYGLAAGALVFLAVQGRALIGAPTAAIVPLWLLPAALGALGSLLAYGELHRQLLRRGGSPLPATTVQTITLAGNAFSSTLPAAGSATSTVYCIQALRHRGVHTPLATMTVVLADATTASVLLVAAPVVLTVTGALPPPLGVALAAGALGLIATVVVLVHRPKVLAGVARGALRVARRVPALRQRPWARRDPAEVGREAAAWPGRLPGTRSGAVLVLTSAAGYGLDFLALVAATRAVLPEVPWSALGVGWVASQASIMLQITPGGAALSEAGLAGALLGAQVPLGPAVQVIGIYRGLTWVGLAAVGWVAFAALGRGVSRRGGPGAARRSGRPATRPAPQAIADRTAAGVADGGPPAAIDRARREPG</sequence>
<gene>
    <name evidence="8" type="ORF">C8D89_115127</name>
</gene>
<organism evidence="8 9">
    <name type="scientific">Actinomycetospora cinnamomea</name>
    <dbReference type="NCBI Taxonomy" id="663609"/>
    <lineage>
        <taxon>Bacteria</taxon>
        <taxon>Bacillati</taxon>
        <taxon>Actinomycetota</taxon>
        <taxon>Actinomycetes</taxon>
        <taxon>Pseudonocardiales</taxon>
        <taxon>Pseudonocardiaceae</taxon>
        <taxon>Actinomycetospora</taxon>
    </lineage>
</organism>
<feature type="transmembrane region" description="Helical" evidence="7">
    <location>
        <begin position="33"/>
        <end position="51"/>
    </location>
</feature>
<feature type="transmembrane region" description="Helical" evidence="7">
    <location>
        <begin position="218"/>
        <end position="242"/>
    </location>
</feature>
<feature type="compositionally biased region" description="Low complexity" evidence="6">
    <location>
        <begin position="329"/>
        <end position="342"/>
    </location>
</feature>
<evidence type="ECO:0000256" key="5">
    <source>
        <dbReference type="ARBA" id="ARBA00023136"/>
    </source>
</evidence>
<dbReference type="Proteomes" id="UP000245639">
    <property type="component" value="Unassembled WGS sequence"/>
</dbReference>
<evidence type="ECO:0000313" key="9">
    <source>
        <dbReference type="Proteomes" id="UP000245639"/>
    </source>
</evidence>
<reference evidence="8 9" key="1">
    <citation type="submission" date="2018-04" db="EMBL/GenBank/DDBJ databases">
        <title>Genomic Encyclopedia of Type Strains, Phase IV (KMG-IV): sequencing the most valuable type-strain genomes for metagenomic binning, comparative biology and taxonomic classification.</title>
        <authorList>
            <person name="Goeker M."/>
        </authorList>
    </citation>
    <scope>NUCLEOTIDE SEQUENCE [LARGE SCALE GENOMIC DNA]</scope>
    <source>
        <strain evidence="8 9">DSM 45771</strain>
    </source>
</reference>
<evidence type="ECO:0000256" key="6">
    <source>
        <dbReference type="SAM" id="MobiDB-lite"/>
    </source>
</evidence>
<evidence type="ECO:0000256" key="2">
    <source>
        <dbReference type="ARBA" id="ARBA00022475"/>
    </source>
</evidence>
<evidence type="ECO:0000256" key="7">
    <source>
        <dbReference type="SAM" id="Phobius"/>
    </source>
</evidence>
<keyword evidence="5 7" id="KW-0472">Membrane</keyword>
<feature type="transmembrane region" description="Helical" evidence="7">
    <location>
        <begin position="110"/>
        <end position="134"/>
    </location>
</feature>
<keyword evidence="9" id="KW-1185">Reference proteome</keyword>
<comment type="caution">
    <text evidence="8">The sequence shown here is derived from an EMBL/GenBank/DDBJ whole genome shotgun (WGS) entry which is preliminary data.</text>
</comment>
<feature type="transmembrane region" description="Helical" evidence="7">
    <location>
        <begin position="297"/>
        <end position="317"/>
    </location>
</feature>
<dbReference type="EMBL" id="QEKW01000015">
    <property type="protein sequence ID" value="PVZ05422.1"/>
    <property type="molecule type" value="Genomic_DNA"/>
</dbReference>
<evidence type="ECO:0000256" key="1">
    <source>
        <dbReference type="ARBA" id="ARBA00004651"/>
    </source>
</evidence>
<evidence type="ECO:0000256" key="3">
    <source>
        <dbReference type="ARBA" id="ARBA00022692"/>
    </source>
</evidence>
<feature type="compositionally biased region" description="Low complexity" evidence="6">
    <location>
        <begin position="350"/>
        <end position="361"/>
    </location>
</feature>
<evidence type="ECO:0000256" key="4">
    <source>
        <dbReference type="ARBA" id="ARBA00022989"/>
    </source>
</evidence>
<dbReference type="RefSeq" id="WP_165825886.1">
    <property type="nucleotide sequence ID" value="NZ_QEKW01000015.1"/>
</dbReference>
<dbReference type="GO" id="GO:0005886">
    <property type="term" value="C:plasma membrane"/>
    <property type="evidence" value="ECO:0007669"/>
    <property type="project" value="UniProtKB-SubCell"/>
</dbReference>
<feature type="transmembrane region" description="Helical" evidence="7">
    <location>
        <begin position="146"/>
        <end position="164"/>
    </location>
</feature>
<name>A0A2U1EZS7_9PSEU</name>
<keyword evidence="3 7" id="KW-0812">Transmembrane</keyword>
<comment type="subcellular location">
    <subcellularLocation>
        <location evidence="1">Cell membrane</location>
        <topology evidence="1">Multi-pass membrane protein</topology>
    </subcellularLocation>
</comment>
<dbReference type="Pfam" id="PF03706">
    <property type="entry name" value="LPG_synthase_TM"/>
    <property type="match status" value="1"/>
</dbReference>
<protein>
    <submittedName>
        <fullName evidence="8">Uncharacterized membrane protein YbhN (UPF0104 family)</fullName>
    </submittedName>
</protein>
<accession>A0A2U1EZS7</accession>
<proteinExistence type="predicted"/>
<dbReference type="AlphaFoldDB" id="A0A2U1EZS7"/>
<evidence type="ECO:0000313" key="8">
    <source>
        <dbReference type="EMBL" id="PVZ05422.1"/>
    </source>
</evidence>
<feature type="region of interest" description="Disordered" evidence="6">
    <location>
        <begin position="322"/>
        <end position="370"/>
    </location>
</feature>